<protein>
    <submittedName>
        <fullName evidence="5">Winged helix-turn-helix domain-containing protein</fullName>
    </submittedName>
</protein>
<dbReference type="SUPFAM" id="SSF46894">
    <property type="entry name" value="C-terminal effector domain of the bipartite response regulators"/>
    <property type="match status" value="1"/>
</dbReference>
<feature type="region of interest" description="Disordered" evidence="3">
    <location>
        <begin position="55"/>
        <end position="86"/>
    </location>
</feature>
<dbReference type="Pfam" id="PF00486">
    <property type="entry name" value="Trans_reg_C"/>
    <property type="match status" value="1"/>
</dbReference>
<keyword evidence="1 2" id="KW-0238">DNA-binding</keyword>
<dbReference type="PROSITE" id="PS51755">
    <property type="entry name" value="OMPR_PHOB"/>
    <property type="match status" value="1"/>
</dbReference>
<comment type="caution">
    <text evidence="5">The sequence shown here is derived from an EMBL/GenBank/DDBJ whole genome shotgun (WGS) entry which is preliminary data.</text>
</comment>
<dbReference type="CDD" id="cd00383">
    <property type="entry name" value="trans_reg_C"/>
    <property type="match status" value="1"/>
</dbReference>
<dbReference type="EMBL" id="JBHLUH010000071">
    <property type="protein sequence ID" value="MFC0532448.1"/>
    <property type="molecule type" value="Genomic_DNA"/>
</dbReference>
<accession>A0ABV6MCH2</accession>
<organism evidence="5 6">
    <name type="scientific">Phytohabitans kaempferiae</name>
    <dbReference type="NCBI Taxonomy" id="1620943"/>
    <lineage>
        <taxon>Bacteria</taxon>
        <taxon>Bacillati</taxon>
        <taxon>Actinomycetota</taxon>
        <taxon>Actinomycetes</taxon>
        <taxon>Micromonosporales</taxon>
        <taxon>Micromonosporaceae</taxon>
    </lineage>
</organism>
<evidence type="ECO:0000256" key="1">
    <source>
        <dbReference type="ARBA" id="ARBA00023125"/>
    </source>
</evidence>
<reference evidence="5 6" key="1">
    <citation type="submission" date="2024-09" db="EMBL/GenBank/DDBJ databases">
        <authorList>
            <person name="Sun Q."/>
            <person name="Mori K."/>
        </authorList>
    </citation>
    <scope>NUCLEOTIDE SEQUENCE [LARGE SCALE GENOMIC DNA]</scope>
    <source>
        <strain evidence="5 6">TBRC 3947</strain>
    </source>
</reference>
<evidence type="ECO:0000313" key="5">
    <source>
        <dbReference type="EMBL" id="MFC0532448.1"/>
    </source>
</evidence>
<feature type="domain" description="OmpR/PhoB-type" evidence="4">
    <location>
        <begin position="76"/>
        <end position="175"/>
    </location>
</feature>
<sequence>MSGDLAVPLIIGIAPSAAERRQLAELLGGTQAFLIVASVEQAREFLDAAVPRTAAPVTSGGAAGAAPTAPPEEARDDEPRRPPDLSVDSDRRVLRWLDREVDLTRLEHDFLHRLLGAPGQVWTYERLHQEVWGNEHLGRGSDIHSVVRRVRRKLAGLEATATIHSVRGVGFRLTPA</sequence>
<feature type="DNA-binding region" description="OmpR/PhoB-type" evidence="2">
    <location>
        <begin position="76"/>
        <end position="175"/>
    </location>
</feature>
<dbReference type="RefSeq" id="WP_377258521.1">
    <property type="nucleotide sequence ID" value="NZ_JBHLUH010000071.1"/>
</dbReference>
<evidence type="ECO:0000313" key="6">
    <source>
        <dbReference type="Proteomes" id="UP001589867"/>
    </source>
</evidence>
<keyword evidence="6" id="KW-1185">Reference proteome</keyword>
<dbReference type="Proteomes" id="UP001589867">
    <property type="component" value="Unassembled WGS sequence"/>
</dbReference>
<evidence type="ECO:0000256" key="2">
    <source>
        <dbReference type="PROSITE-ProRule" id="PRU01091"/>
    </source>
</evidence>
<feature type="compositionally biased region" description="Low complexity" evidence="3">
    <location>
        <begin position="55"/>
        <end position="67"/>
    </location>
</feature>
<feature type="compositionally biased region" description="Basic and acidic residues" evidence="3">
    <location>
        <begin position="77"/>
        <end position="86"/>
    </location>
</feature>
<dbReference type="InterPro" id="IPR001867">
    <property type="entry name" value="OmpR/PhoB-type_DNA-bd"/>
</dbReference>
<dbReference type="Gene3D" id="1.10.10.10">
    <property type="entry name" value="Winged helix-like DNA-binding domain superfamily/Winged helix DNA-binding domain"/>
    <property type="match status" value="1"/>
</dbReference>
<evidence type="ECO:0000259" key="4">
    <source>
        <dbReference type="PROSITE" id="PS51755"/>
    </source>
</evidence>
<dbReference type="InterPro" id="IPR036388">
    <property type="entry name" value="WH-like_DNA-bd_sf"/>
</dbReference>
<proteinExistence type="predicted"/>
<gene>
    <name evidence="5" type="ORF">ACFFIA_32855</name>
</gene>
<dbReference type="InterPro" id="IPR016032">
    <property type="entry name" value="Sig_transdc_resp-reg_C-effctor"/>
</dbReference>
<name>A0ABV6MCH2_9ACTN</name>
<dbReference type="SMART" id="SM00862">
    <property type="entry name" value="Trans_reg_C"/>
    <property type="match status" value="1"/>
</dbReference>
<evidence type="ECO:0000256" key="3">
    <source>
        <dbReference type="SAM" id="MobiDB-lite"/>
    </source>
</evidence>